<accession>A0A7Y4H3V9</accession>
<comment type="caution">
    <text evidence="2">The sequence shown here is derived from an EMBL/GenBank/DDBJ whole genome shotgun (WGS) entry which is preliminary data.</text>
</comment>
<feature type="compositionally biased region" description="Basic residues" evidence="1">
    <location>
        <begin position="1"/>
        <end position="12"/>
    </location>
</feature>
<name>A0A7Y4H3V9_9BRAD</name>
<dbReference type="AlphaFoldDB" id="A0A7Y4H3V9"/>
<dbReference type="EMBL" id="JAAVLW010000003">
    <property type="protein sequence ID" value="NOJ46807.1"/>
    <property type="molecule type" value="Genomic_DNA"/>
</dbReference>
<proteinExistence type="predicted"/>
<organism evidence="2 3">
    <name type="scientific">Bradyrhizobium archetypum</name>
    <dbReference type="NCBI Taxonomy" id="2721160"/>
    <lineage>
        <taxon>Bacteria</taxon>
        <taxon>Pseudomonadati</taxon>
        <taxon>Pseudomonadota</taxon>
        <taxon>Alphaproteobacteria</taxon>
        <taxon>Hyphomicrobiales</taxon>
        <taxon>Nitrobacteraceae</taxon>
        <taxon>Bradyrhizobium</taxon>
    </lineage>
</organism>
<evidence type="ECO:0000256" key="1">
    <source>
        <dbReference type="SAM" id="MobiDB-lite"/>
    </source>
</evidence>
<protein>
    <submittedName>
        <fullName evidence="2">Uncharacterized protein</fullName>
    </submittedName>
</protein>
<dbReference type="Proteomes" id="UP000528734">
    <property type="component" value="Unassembled WGS sequence"/>
</dbReference>
<evidence type="ECO:0000313" key="2">
    <source>
        <dbReference type="EMBL" id="NOJ46807.1"/>
    </source>
</evidence>
<feature type="region of interest" description="Disordered" evidence="1">
    <location>
        <begin position="56"/>
        <end position="81"/>
    </location>
</feature>
<feature type="compositionally biased region" description="Basic and acidic residues" evidence="1">
    <location>
        <begin position="26"/>
        <end position="35"/>
    </location>
</feature>
<reference evidence="2 3" key="1">
    <citation type="submission" date="2020-03" db="EMBL/GenBank/DDBJ databases">
        <title>Bradyrhizobium diversity isolated from nodules of Muelleranthus trifoliolatus.</title>
        <authorList>
            <person name="Klepa M."/>
            <person name="Helene L."/>
            <person name="Hungria M."/>
        </authorList>
    </citation>
    <scope>NUCLEOTIDE SEQUENCE [LARGE SCALE GENOMIC DNA]</scope>
    <source>
        <strain evidence="2 3">WSM 1744</strain>
    </source>
</reference>
<sequence>MVPNSAHRRLPRAARERLERTDDDAGERLHAGNAEHHRDAAPCVFTMVLEAEKKPIAMMTPTGSQTGGYETAGAEHSSTSNALIVLRNASKKNPAR</sequence>
<keyword evidence="3" id="KW-1185">Reference proteome</keyword>
<dbReference type="RefSeq" id="WP_171709691.1">
    <property type="nucleotide sequence ID" value="NZ_JAAVLW010000003.1"/>
</dbReference>
<gene>
    <name evidence="2" type="ORF">HCN50_11205</name>
</gene>
<evidence type="ECO:0000313" key="3">
    <source>
        <dbReference type="Proteomes" id="UP000528734"/>
    </source>
</evidence>
<feature type="region of interest" description="Disordered" evidence="1">
    <location>
        <begin position="1"/>
        <end position="35"/>
    </location>
</feature>